<evidence type="ECO:0000259" key="6">
    <source>
        <dbReference type="Pfam" id="PF08573"/>
    </source>
</evidence>
<name>A0A9R1VSA8_LACSA</name>
<accession>A0A9R1VSA8</accession>
<keyword evidence="8" id="KW-1185">Reference proteome</keyword>
<dbReference type="Proteomes" id="UP000235145">
    <property type="component" value="Unassembled WGS sequence"/>
</dbReference>
<dbReference type="PANTHER" id="PTHR15107:SF0">
    <property type="entry name" value="DNA ENDONUCLEASE ACTIVATOR CTP1 C-TERMINAL DOMAIN-CONTAINING PROTEIN"/>
    <property type="match status" value="1"/>
</dbReference>
<feature type="domain" description="DNA endonuclease activator Ctp1 C-terminal" evidence="6">
    <location>
        <begin position="630"/>
        <end position="663"/>
    </location>
</feature>
<evidence type="ECO:0000313" key="7">
    <source>
        <dbReference type="EMBL" id="KAJ0211640.1"/>
    </source>
</evidence>
<evidence type="ECO:0000256" key="3">
    <source>
        <dbReference type="ARBA" id="ARBA00023242"/>
    </source>
</evidence>
<feature type="coiled-coil region" evidence="4">
    <location>
        <begin position="133"/>
        <end position="318"/>
    </location>
</feature>
<dbReference type="GO" id="GO:0005634">
    <property type="term" value="C:nucleus"/>
    <property type="evidence" value="ECO:0007669"/>
    <property type="project" value="UniProtKB-SubCell"/>
</dbReference>
<proteinExistence type="predicted"/>
<reference evidence="7 8" key="1">
    <citation type="journal article" date="2017" name="Nat. Commun.">
        <title>Genome assembly with in vitro proximity ligation data and whole-genome triplication in lettuce.</title>
        <authorList>
            <person name="Reyes-Chin-Wo S."/>
            <person name="Wang Z."/>
            <person name="Yang X."/>
            <person name="Kozik A."/>
            <person name="Arikit S."/>
            <person name="Song C."/>
            <person name="Xia L."/>
            <person name="Froenicke L."/>
            <person name="Lavelle D.O."/>
            <person name="Truco M.J."/>
            <person name="Xia R."/>
            <person name="Zhu S."/>
            <person name="Xu C."/>
            <person name="Xu H."/>
            <person name="Xu X."/>
            <person name="Cox K."/>
            <person name="Korf I."/>
            <person name="Meyers B.C."/>
            <person name="Michelmore R.W."/>
        </authorList>
    </citation>
    <scope>NUCLEOTIDE SEQUENCE [LARGE SCALE GENOMIC DNA]</scope>
    <source>
        <strain evidence="8">cv. Salinas</strain>
        <tissue evidence="7">Seedlings</tissue>
    </source>
</reference>
<dbReference type="GO" id="GO:0010792">
    <property type="term" value="P:DNA double-strand break processing involved in repair via single-strand annealing"/>
    <property type="evidence" value="ECO:0000318"/>
    <property type="project" value="GO_Central"/>
</dbReference>
<feature type="region of interest" description="Disordered" evidence="5">
    <location>
        <begin position="486"/>
        <end position="591"/>
    </location>
</feature>
<dbReference type="EMBL" id="NBSK02000004">
    <property type="protein sequence ID" value="KAJ0211640.1"/>
    <property type="molecule type" value="Genomic_DNA"/>
</dbReference>
<evidence type="ECO:0000313" key="8">
    <source>
        <dbReference type="Proteomes" id="UP000235145"/>
    </source>
</evidence>
<dbReference type="InterPro" id="IPR033316">
    <property type="entry name" value="RBBP8-like"/>
</dbReference>
<keyword evidence="4" id="KW-0175">Coiled coil</keyword>
<evidence type="ECO:0000256" key="2">
    <source>
        <dbReference type="ARBA" id="ARBA00022763"/>
    </source>
</evidence>
<sequence length="667" mass="77001">MKSVSLRPPPFFSYIPAARDIVSASPPPSPIQQKKIFRSQDENQSRHRFCCFTVVVSIPVNMYDHIIENIQTMEEDSRTSPEPAYHVDGTDTEYISGLSTLLAATIQETKESVSQIEYLFCKQLFPDFQSKLKKVYSEAKKAAEEECKKKENDLIDQVKTLQSEKQKFLEENQFLKMENSKVKKVSGSSSKHGNDLEEELKRKNKEIAEKRELQQSLRELLDSKASLVHGNEKRLKELEDENHLLREKTNGQELELEELRLTLRCKSRIIEEKEESNCELLELVQSKVFLIEQKERQLKEANDKKNELLAKLEISEKKMDEKTECEETLLTKTRTQASEIVKTRKLLDDCENVKQLLIAKVKGLEEEIDKLQMDVRERSNESTEGMELHGKLLQQIEGKNAEIMIEKQKRREVVDAYKKLKSQYIYLCSKSGLTPENMIGSTSKEVNKDPLGHDQNILNSPVNGQKSPNIPVPVCETTNHTTNQQNCEVKKEMKSTSNDITKKSNLLSGTKRPVSHWRDTRPTKNRNGPDPHDDFLDTPLENIKQDLKKVSKEKEEEEVIHHLPDRVPKDMNFESSDDETQDPSGRPEKKNFKYVEPVRKKADRANLKGIECKQCKKFYDAVLPEGSDNSKQNLRCEHHEGVSRHRFRFAPPSTPEGFWNIGFESEM</sequence>
<feature type="compositionally biased region" description="Basic and acidic residues" evidence="5">
    <location>
        <begin position="543"/>
        <end position="572"/>
    </location>
</feature>
<feature type="compositionally biased region" description="Polar residues" evidence="5">
    <location>
        <begin position="495"/>
        <end position="508"/>
    </location>
</feature>
<comment type="subcellular location">
    <subcellularLocation>
        <location evidence="1">Nucleus</location>
    </subcellularLocation>
</comment>
<protein>
    <recommendedName>
        <fullName evidence="6">DNA endonuclease activator Ctp1 C-terminal domain-containing protein</fullName>
    </recommendedName>
</protein>
<feature type="coiled-coil region" evidence="4">
    <location>
        <begin position="347"/>
        <end position="381"/>
    </location>
</feature>
<feature type="compositionally biased region" description="Basic and acidic residues" evidence="5">
    <location>
        <begin position="516"/>
        <end position="535"/>
    </location>
</feature>
<keyword evidence="3" id="KW-0539">Nucleus</keyword>
<comment type="caution">
    <text evidence="7">The sequence shown here is derived from an EMBL/GenBank/DDBJ whole genome shotgun (WGS) entry which is preliminary data.</text>
</comment>
<evidence type="ECO:0000256" key="1">
    <source>
        <dbReference type="ARBA" id="ARBA00004123"/>
    </source>
</evidence>
<dbReference type="PANTHER" id="PTHR15107">
    <property type="entry name" value="RETINOBLASTOMA BINDING PROTEIN 8"/>
    <property type="match status" value="1"/>
</dbReference>
<dbReference type="Pfam" id="PF08573">
    <property type="entry name" value="SAE2"/>
    <property type="match status" value="1"/>
</dbReference>
<keyword evidence="2" id="KW-0227">DNA damage</keyword>
<evidence type="ECO:0000256" key="4">
    <source>
        <dbReference type="SAM" id="Coils"/>
    </source>
</evidence>
<dbReference type="GO" id="GO:0003684">
    <property type="term" value="F:damaged DNA binding"/>
    <property type="evidence" value="ECO:0000318"/>
    <property type="project" value="GO_Central"/>
</dbReference>
<organism evidence="7 8">
    <name type="scientific">Lactuca sativa</name>
    <name type="common">Garden lettuce</name>
    <dbReference type="NCBI Taxonomy" id="4236"/>
    <lineage>
        <taxon>Eukaryota</taxon>
        <taxon>Viridiplantae</taxon>
        <taxon>Streptophyta</taxon>
        <taxon>Embryophyta</taxon>
        <taxon>Tracheophyta</taxon>
        <taxon>Spermatophyta</taxon>
        <taxon>Magnoliopsida</taxon>
        <taxon>eudicotyledons</taxon>
        <taxon>Gunneridae</taxon>
        <taxon>Pentapetalae</taxon>
        <taxon>asterids</taxon>
        <taxon>campanulids</taxon>
        <taxon>Asterales</taxon>
        <taxon>Asteraceae</taxon>
        <taxon>Cichorioideae</taxon>
        <taxon>Cichorieae</taxon>
        <taxon>Lactucinae</taxon>
        <taxon>Lactuca</taxon>
    </lineage>
</organism>
<evidence type="ECO:0000256" key="5">
    <source>
        <dbReference type="SAM" id="MobiDB-lite"/>
    </source>
</evidence>
<dbReference type="AlphaFoldDB" id="A0A9R1VSA8"/>
<dbReference type="InterPro" id="IPR013882">
    <property type="entry name" value="Ctp1_C"/>
</dbReference>
<gene>
    <name evidence="7" type="ORF">LSAT_V11C400175420</name>
</gene>